<dbReference type="EMBL" id="JANPWB010000001">
    <property type="protein sequence ID" value="KAJ1217643.1"/>
    <property type="molecule type" value="Genomic_DNA"/>
</dbReference>
<organism evidence="2 3">
    <name type="scientific">Pleurodeles waltl</name>
    <name type="common">Iberian ribbed newt</name>
    <dbReference type="NCBI Taxonomy" id="8319"/>
    <lineage>
        <taxon>Eukaryota</taxon>
        <taxon>Metazoa</taxon>
        <taxon>Chordata</taxon>
        <taxon>Craniata</taxon>
        <taxon>Vertebrata</taxon>
        <taxon>Euteleostomi</taxon>
        <taxon>Amphibia</taxon>
        <taxon>Batrachia</taxon>
        <taxon>Caudata</taxon>
        <taxon>Salamandroidea</taxon>
        <taxon>Salamandridae</taxon>
        <taxon>Pleurodelinae</taxon>
        <taxon>Pleurodeles</taxon>
    </lineage>
</organism>
<dbReference type="Proteomes" id="UP001066276">
    <property type="component" value="Chromosome 1_1"/>
</dbReference>
<evidence type="ECO:0000313" key="3">
    <source>
        <dbReference type="Proteomes" id="UP001066276"/>
    </source>
</evidence>
<accession>A0AAV7WYX8</accession>
<feature type="region of interest" description="Disordered" evidence="1">
    <location>
        <begin position="1"/>
        <end position="39"/>
    </location>
</feature>
<dbReference type="AlphaFoldDB" id="A0AAV7WYX8"/>
<protein>
    <submittedName>
        <fullName evidence="2">Uncharacterized protein</fullName>
    </submittedName>
</protein>
<proteinExistence type="predicted"/>
<reference evidence="2" key="1">
    <citation type="journal article" date="2022" name="bioRxiv">
        <title>Sequencing and chromosome-scale assembly of the giantPleurodeles waltlgenome.</title>
        <authorList>
            <person name="Brown T."/>
            <person name="Elewa A."/>
            <person name="Iarovenko S."/>
            <person name="Subramanian E."/>
            <person name="Araus A.J."/>
            <person name="Petzold A."/>
            <person name="Susuki M."/>
            <person name="Suzuki K.-i.T."/>
            <person name="Hayashi T."/>
            <person name="Toyoda A."/>
            <person name="Oliveira C."/>
            <person name="Osipova E."/>
            <person name="Leigh N.D."/>
            <person name="Simon A."/>
            <person name="Yun M.H."/>
        </authorList>
    </citation>
    <scope>NUCLEOTIDE SEQUENCE</scope>
    <source>
        <strain evidence="2">20211129_DDA</strain>
        <tissue evidence="2">Liver</tissue>
    </source>
</reference>
<name>A0AAV7WYX8_PLEWA</name>
<evidence type="ECO:0000256" key="1">
    <source>
        <dbReference type="SAM" id="MobiDB-lite"/>
    </source>
</evidence>
<keyword evidence="3" id="KW-1185">Reference proteome</keyword>
<comment type="caution">
    <text evidence="2">The sequence shown here is derived from an EMBL/GenBank/DDBJ whole genome shotgun (WGS) entry which is preliminary data.</text>
</comment>
<gene>
    <name evidence="2" type="ORF">NDU88_005236</name>
</gene>
<evidence type="ECO:0000313" key="2">
    <source>
        <dbReference type="EMBL" id="KAJ1217643.1"/>
    </source>
</evidence>
<sequence length="125" mass="14234">MSLGPFQHDDGGKMRGMIEPSEQVPELTRRKRDRPNPIYLGSNGRGLGFQGLVVSKHYGILDVTAIDVESFAEEVDVVWKSDEREQRQAASNITAGPEVKEQQLQFYDRNLENRIYSENRDAFCC</sequence>